<dbReference type="InterPro" id="IPR007263">
    <property type="entry name" value="DCC1-like"/>
</dbReference>
<protein>
    <recommendedName>
        <fullName evidence="4">Thiol-disulfide oxidoreductase DCC</fullName>
    </recommendedName>
</protein>
<feature type="compositionally biased region" description="Low complexity" evidence="1">
    <location>
        <begin position="24"/>
        <end position="41"/>
    </location>
</feature>
<dbReference type="Proteomes" id="UP001244341">
    <property type="component" value="Chromosome 1b"/>
</dbReference>
<accession>A0ABY8THY5</accession>
<dbReference type="InterPro" id="IPR044691">
    <property type="entry name" value="DCC1_Trx"/>
</dbReference>
<proteinExistence type="predicted"/>
<feature type="region of interest" description="Disordered" evidence="1">
    <location>
        <begin position="1"/>
        <end position="41"/>
    </location>
</feature>
<gene>
    <name evidence="2" type="ORF">OEZ85_008117</name>
</gene>
<reference evidence="2 3" key="1">
    <citation type="submission" date="2023-05" db="EMBL/GenBank/DDBJ databases">
        <title>A 100% complete, gapless, phased diploid assembly of the Scenedesmus obliquus UTEX 3031 genome.</title>
        <authorList>
            <person name="Biondi T.C."/>
            <person name="Hanschen E.R."/>
            <person name="Kwon T."/>
            <person name="Eng W."/>
            <person name="Kruse C.P.S."/>
            <person name="Koehler S.I."/>
            <person name="Kunde Y."/>
            <person name="Gleasner C.D."/>
            <person name="You Mak K.T."/>
            <person name="Polle J."/>
            <person name="Hovde B.T."/>
            <person name="Starkenburg S.R."/>
        </authorList>
    </citation>
    <scope>NUCLEOTIDE SEQUENCE [LARGE SCALE GENOMIC DNA]</scope>
    <source>
        <strain evidence="2 3">DOE0152z</strain>
    </source>
</reference>
<evidence type="ECO:0000256" key="1">
    <source>
        <dbReference type="SAM" id="MobiDB-lite"/>
    </source>
</evidence>
<name>A0ABY8THY5_TETOB</name>
<dbReference type="PANTHER" id="PTHR34290">
    <property type="entry name" value="SI:CH73-390P7.2"/>
    <property type="match status" value="1"/>
</dbReference>
<dbReference type="PANTHER" id="PTHR34290:SF2">
    <property type="entry name" value="OS04G0668800 PROTEIN"/>
    <property type="match status" value="1"/>
</dbReference>
<organism evidence="2 3">
    <name type="scientific">Tetradesmus obliquus</name>
    <name type="common">Green alga</name>
    <name type="synonym">Acutodesmus obliquus</name>
    <dbReference type="NCBI Taxonomy" id="3088"/>
    <lineage>
        <taxon>Eukaryota</taxon>
        <taxon>Viridiplantae</taxon>
        <taxon>Chlorophyta</taxon>
        <taxon>core chlorophytes</taxon>
        <taxon>Chlorophyceae</taxon>
        <taxon>CS clade</taxon>
        <taxon>Sphaeropleales</taxon>
        <taxon>Scenedesmaceae</taxon>
        <taxon>Tetradesmus</taxon>
    </lineage>
</organism>
<dbReference type="Pfam" id="PF04134">
    <property type="entry name" value="DCC1-like"/>
    <property type="match status" value="1"/>
</dbReference>
<sequence>MKMMRPASMRAVQRSMAPARRYMSTQQQQSSSTGTHAAAVTSEASTSVSLGKWKPDAEIRMLYDGECSLCMKEVKFLQGRDAAAGKIDFVDIAEPSYSPEDNAGITFQAAMERIHAILPDGTIVKDIEVFRRLYEAVGLGWVYAITKNKAVEDAGNAVYNVWAKYRTQITGREALDVILARHRAEQEGRTGSLCRDSDGNVTAACDLPGASSSSSSSSSQ</sequence>
<evidence type="ECO:0008006" key="4">
    <source>
        <dbReference type="Google" id="ProtNLM"/>
    </source>
</evidence>
<keyword evidence="3" id="KW-1185">Reference proteome</keyword>
<evidence type="ECO:0000313" key="2">
    <source>
        <dbReference type="EMBL" id="WIA08692.1"/>
    </source>
</evidence>
<evidence type="ECO:0000313" key="3">
    <source>
        <dbReference type="Proteomes" id="UP001244341"/>
    </source>
</evidence>
<dbReference type="EMBL" id="CP126208">
    <property type="protein sequence ID" value="WIA08692.1"/>
    <property type="molecule type" value="Genomic_DNA"/>
</dbReference>